<gene>
    <name evidence="2" type="ORF">CVLEPA_LOCUS24137</name>
</gene>
<dbReference type="Proteomes" id="UP001642483">
    <property type="component" value="Unassembled WGS sequence"/>
</dbReference>
<feature type="compositionally biased region" description="Polar residues" evidence="1">
    <location>
        <begin position="555"/>
        <end position="566"/>
    </location>
</feature>
<keyword evidence="3" id="KW-1185">Reference proteome</keyword>
<comment type="caution">
    <text evidence="2">The sequence shown here is derived from an EMBL/GenBank/DDBJ whole genome shotgun (WGS) entry which is preliminary data.</text>
</comment>
<sequence>MEQPSICTDEEFEKKDNNIRTKILQDFDKEFTTSFKDLQKEIKEKLLGNLQESFVFKKQALEVEKNNLREQYETLLEAVLANYKGYLQKRHPNAIELAMTDYKKQSPDDKYFYEVYSDKLDNKMKNVLNEYTKNEELVKLSSRNLVFSICAEYEASMKDAVERDYYTESDFQQIHDEYEKQALAQFDEKLKCPEYFDDIKSSSRNELKEYIEKIFVDCSNNRQRKEDHLRSQYNSAVDDAVNEYTKCLQGSNAEAEKKAKSHFKDRSDNLDEFLRDEFHAKLNTELEINQQKREGFIQGQLKSIAQTTLKKYQQLMDEEIFLHGNKAKVFPQNKMNKFHAKYKDEAMAHFAKESRGIGEKIILKREEKICKQSIDNKFKEYSAQQEDHRKELKTFEVKAGNKYREYMNKVVGNCYMESHVLKTVHGMFVSAATENNSHLSKEKNAVLYEYLKHFVEDEYDKVSKNVMDRKGLHRELSFEEATDNAKRVIKGFARYWAVLTTMTVKTRPERTVSKAPTYGEEDEEAHTAVLDVICQSETYTAKQKEHGENVDIESSKTLTRQNATSIEKSKSKEQLVPVTSGHQSPSNN</sequence>
<evidence type="ECO:0000313" key="2">
    <source>
        <dbReference type="EMBL" id="CAK8691426.1"/>
    </source>
</evidence>
<accession>A0ABP0GKP9</accession>
<organism evidence="2 3">
    <name type="scientific">Clavelina lepadiformis</name>
    <name type="common">Light-bulb sea squirt</name>
    <name type="synonym">Ascidia lepadiformis</name>
    <dbReference type="NCBI Taxonomy" id="159417"/>
    <lineage>
        <taxon>Eukaryota</taxon>
        <taxon>Metazoa</taxon>
        <taxon>Chordata</taxon>
        <taxon>Tunicata</taxon>
        <taxon>Ascidiacea</taxon>
        <taxon>Aplousobranchia</taxon>
        <taxon>Clavelinidae</taxon>
        <taxon>Clavelina</taxon>
    </lineage>
</organism>
<name>A0ABP0GKP9_CLALP</name>
<proteinExistence type="predicted"/>
<reference evidence="2 3" key="1">
    <citation type="submission" date="2024-02" db="EMBL/GenBank/DDBJ databases">
        <authorList>
            <person name="Daric V."/>
            <person name="Darras S."/>
        </authorList>
    </citation>
    <scope>NUCLEOTIDE SEQUENCE [LARGE SCALE GENOMIC DNA]</scope>
</reference>
<evidence type="ECO:0000256" key="1">
    <source>
        <dbReference type="SAM" id="MobiDB-lite"/>
    </source>
</evidence>
<evidence type="ECO:0000313" key="3">
    <source>
        <dbReference type="Proteomes" id="UP001642483"/>
    </source>
</evidence>
<feature type="region of interest" description="Disordered" evidence="1">
    <location>
        <begin position="540"/>
        <end position="588"/>
    </location>
</feature>
<protein>
    <submittedName>
        <fullName evidence="2">Uncharacterized protein</fullName>
    </submittedName>
</protein>
<dbReference type="EMBL" id="CAWYQH010000119">
    <property type="protein sequence ID" value="CAK8691426.1"/>
    <property type="molecule type" value="Genomic_DNA"/>
</dbReference>